<dbReference type="AlphaFoldDB" id="A0A4R8XKM2"/>
<gene>
    <name evidence="2" type="ORF">E3T23_11170</name>
</gene>
<feature type="non-terminal residue" evidence="2">
    <location>
        <position position="457"/>
    </location>
</feature>
<evidence type="ECO:0000313" key="2">
    <source>
        <dbReference type="EMBL" id="TFC78966.1"/>
    </source>
</evidence>
<accession>A0A4R8XKM2</accession>
<keyword evidence="1" id="KW-0732">Signal</keyword>
<dbReference type="EMBL" id="SOGN01000047">
    <property type="protein sequence ID" value="TFC78966.1"/>
    <property type="molecule type" value="Genomic_DNA"/>
</dbReference>
<dbReference type="OrthoDB" id="3758789at2"/>
<protein>
    <recommendedName>
        <fullName evidence="4">Peptidase M11 gametolysin domain-containing protein</fullName>
    </recommendedName>
</protein>
<keyword evidence="3" id="KW-1185">Reference proteome</keyword>
<dbReference type="Proteomes" id="UP000298433">
    <property type="component" value="Unassembled WGS sequence"/>
</dbReference>
<evidence type="ECO:0000256" key="1">
    <source>
        <dbReference type="SAM" id="SignalP"/>
    </source>
</evidence>
<dbReference type="RefSeq" id="WP_134370453.1">
    <property type="nucleotide sequence ID" value="NZ_SOGN01000047.1"/>
</dbReference>
<dbReference type="SUPFAM" id="SSF55486">
    <property type="entry name" value="Metalloproteases ('zincins'), catalytic domain"/>
    <property type="match status" value="1"/>
</dbReference>
<dbReference type="Pfam" id="PF13583">
    <property type="entry name" value="Reprolysin_4"/>
    <property type="match status" value="1"/>
</dbReference>
<name>A0A4R8XKM2_9MICO</name>
<evidence type="ECO:0008006" key="4">
    <source>
        <dbReference type="Google" id="ProtNLM"/>
    </source>
</evidence>
<sequence>MTTAIVCLGLVPAATAGAVPNARPAASGQEAPRVLPLDQDTVNPADLLGLPAAPPARPAVPSPFAVAPFAAAAHTIDVAVVAPAGSGGTDFITDQAVRDLVARTGAYWKAQSNNQVMSLTPNATIHRLASTNSCSQRDAIWGEAAALFGHSNLGYYVSTGARHLLVLVPNGCGQFGAGTLGSYSAPVSGTNGGAVWASLNGVNDLDVLAHEFGHNLGMMHSNTVICPDASMTEGVLDTSTNTYSDGCRDDPYTDLYDVMGAAFTFNGAANPAPTALNINHKVRMDAVAAGEIQSVSLAADQTQQDIVSTLASTGAASGRRALSVTDPRTGRVYYVDYRGGGGMDAGALYTKGLPASSGVSTGVRVLTTRDDGSSVVLMSPDSAAANGHRLYLSAGQSLSTRSRGVTVSVQGISAGTASVKVSLSLPTTADRNHDFDGDGLVDVLARDSAGTLWLYPG</sequence>
<evidence type="ECO:0000313" key="3">
    <source>
        <dbReference type="Proteomes" id="UP000298433"/>
    </source>
</evidence>
<feature type="chain" id="PRO_5039235978" description="Peptidase M11 gametolysin domain-containing protein" evidence="1">
    <location>
        <begin position="19"/>
        <end position="457"/>
    </location>
</feature>
<organism evidence="2 3">
    <name type="scientific">Cryobacterium cheniae</name>
    <dbReference type="NCBI Taxonomy" id="1259262"/>
    <lineage>
        <taxon>Bacteria</taxon>
        <taxon>Bacillati</taxon>
        <taxon>Actinomycetota</taxon>
        <taxon>Actinomycetes</taxon>
        <taxon>Micrococcales</taxon>
        <taxon>Microbacteriaceae</taxon>
        <taxon>Cryobacterium</taxon>
    </lineage>
</organism>
<dbReference type="Gene3D" id="3.40.390.10">
    <property type="entry name" value="Collagenase (Catalytic Domain)"/>
    <property type="match status" value="1"/>
</dbReference>
<comment type="caution">
    <text evidence="2">The sequence shown here is derived from an EMBL/GenBank/DDBJ whole genome shotgun (WGS) entry which is preliminary data.</text>
</comment>
<dbReference type="GO" id="GO:0008237">
    <property type="term" value="F:metallopeptidase activity"/>
    <property type="evidence" value="ECO:0007669"/>
    <property type="project" value="InterPro"/>
</dbReference>
<proteinExistence type="predicted"/>
<reference evidence="2 3" key="1">
    <citation type="submission" date="2019-03" db="EMBL/GenBank/DDBJ databases">
        <title>Genomics of glacier-inhabiting Cryobacterium strains.</title>
        <authorList>
            <person name="Liu Q."/>
            <person name="Xin Y.-H."/>
        </authorList>
    </citation>
    <scope>NUCLEOTIDE SEQUENCE [LARGE SCALE GENOMIC DNA]</scope>
    <source>
        <strain evidence="2 3">TMT2-48-2</strain>
    </source>
</reference>
<feature type="signal peptide" evidence="1">
    <location>
        <begin position="1"/>
        <end position="18"/>
    </location>
</feature>
<dbReference type="InterPro" id="IPR024079">
    <property type="entry name" value="MetalloPept_cat_dom_sf"/>
</dbReference>